<feature type="region of interest" description="Disordered" evidence="1">
    <location>
        <begin position="524"/>
        <end position="581"/>
    </location>
</feature>
<dbReference type="PANTHER" id="PTHR35391:SF7">
    <property type="entry name" value="C2H2-TYPE DOMAIN-CONTAINING PROTEIN"/>
    <property type="match status" value="1"/>
</dbReference>
<feature type="domain" description="Oxidoreductase acuF-like C2H2 type zinc-finger" evidence="2">
    <location>
        <begin position="359"/>
        <end position="386"/>
    </location>
</feature>
<reference evidence="3" key="1">
    <citation type="journal article" date="2020" name="Stud. Mycol.">
        <title>101 Dothideomycetes genomes: a test case for predicting lifestyles and emergence of pathogens.</title>
        <authorList>
            <person name="Haridas S."/>
            <person name="Albert R."/>
            <person name="Binder M."/>
            <person name="Bloem J."/>
            <person name="Labutti K."/>
            <person name="Salamov A."/>
            <person name="Andreopoulos B."/>
            <person name="Baker S."/>
            <person name="Barry K."/>
            <person name="Bills G."/>
            <person name="Bluhm B."/>
            <person name="Cannon C."/>
            <person name="Castanera R."/>
            <person name="Culley D."/>
            <person name="Daum C."/>
            <person name="Ezra D."/>
            <person name="Gonzalez J."/>
            <person name="Henrissat B."/>
            <person name="Kuo A."/>
            <person name="Liang C."/>
            <person name="Lipzen A."/>
            <person name="Lutzoni F."/>
            <person name="Magnuson J."/>
            <person name="Mondo S."/>
            <person name="Nolan M."/>
            <person name="Ohm R."/>
            <person name="Pangilinan J."/>
            <person name="Park H.-J."/>
            <person name="Ramirez L."/>
            <person name="Alfaro M."/>
            <person name="Sun H."/>
            <person name="Tritt A."/>
            <person name="Yoshinaga Y."/>
            <person name="Zwiers L.-H."/>
            <person name="Turgeon B."/>
            <person name="Goodwin S."/>
            <person name="Spatafora J."/>
            <person name="Crous P."/>
            <person name="Grigoriev I."/>
        </authorList>
    </citation>
    <scope>NUCLEOTIDE SEQUENCE</scope>
    <source>
        <strain evidence="3">CBS 109.77</strain>
    </source>
</reference>
<name>A0A6A6WTS0_9PLEO</name>
<feature type="compositionally biased region" description="Low complexity" evidence="1">
    <location>
        <begin position="325"/>
        <end position="339"/>
    </location>
</feature>
<evidence type="ECO:0000259" key="2">
    <source>
        <dbReference type="Pfam" id="PF26082"/>
    </source>
</evidence>
<feature type="region of interest" description="Disordered" evidence="1">
    <location>
        <begin position="321"/>
        <end position="351"/>
    </location>
</feature>
<feature type="region of interest" description="Disordered" evidence="1">
    <location>
        <begin position="594"/>
        <end position="617"/>
    </location>
</feature>
<dbReference type="AlphaFoldDB" id="A0A6A6WTS0"/>
<dbReference type="PANTHER" id="PTHR35391">
    <property type="entry name" value="C2H2-TYPE DOMAIN-CONTAINING PROTEIN-RELATED"/>
    <property type="match status" value="1"/>
</dbReference>
<gene>
    <name evidence="3" type="ORF">K505DRAFT_379556</name>
</gene>
<proteinExistence type="predicted"/>
<sequence>MDSSISQAHFGCIDGFLALANALKTSERADTARLPGILGFEDAFDNYNLWAGNLGAMNCGQQYKKSLDYRLREASFFRVQVLKLLKDLRVVLEKALSLTADNRIAEADIASSHSEVLEMDQSREEDSPWEMSSDSEGDRSPTAQEYLTSASPEVDVVVNPGAPETSQSLLPIFESVSHIVKCLWRLPLRRPVPLDRVKERAVSEASLYQEFDSMHVRNKFPTINQSLATRLGKMISRRRQLIRYRKIRTDALQGKLGGPKASETLKGITVQRAFGVHTSDGDGGNEIALSFEVPSYGTYDTKATTLKPYGPILDLRQSTNLLTPSSSESRSSVYSEQNSQDTPMKIPRRPRGENGEALEQFICPYCSTAQFITSDRRWKKHVLSDLQPFVCTFSECELHEYVFEGREDWFRHEQSHRYEWFCNHETHKSFSELPDFLQHMERIHQNTLGVEQSHTLMRSFQRPSRSQSGNCSLCGKHSTSLKLHLSRHLEQLSLFAIPQTDYMLDVNVEEVQSDIARRSFGASTGSAVTSEQSEHLVEVSSFEDSTGLEPTLRAGEPGASLVNEESPPDLPGDFENNADTSWDNIVPKFREAREAMNGRQEQRPSSIQSDIGPSDKNDAQTVDFHFYEKPMCGASIGAYRDGKHLPPCSLGGIILVDSEPYGMTVVHLLDDPNKSEEGLVEETYEGDGVVEQWASWNRAGLSDSGFDYKLDRDIRGNQLGIEHGIPVTQPSVNDLLDGFDPIPDRKDDYYINTYTLGHIHTSSTSWNLNGEIANQMDWALIKISPERLQAYNIIQGGKKFCKKKAFAPELPLHHDYADLHEKNQHEYPTEVADSSDLGGRKVHWFGRTSGLQSGVIQDSKSKIRGMGPPGVIPFWDLKKIVQGNCAREGDAGAWVVDDESRVCGYIVASDYDSKTTYFRPMDVAFRDIRKVLRAKTVCLPVFRAPAAENSVNTSLDRRTPETGVPGDRLLATDDFGYFTVITTGIVTLVWF</sequence>
<feature type="region of interest" description="Disordered" evidence="1">
    <location>
        <begin position="115"/>
        <end position="144"/>
    </location>
</feature>
<evidence type="ECO:0000256" key="1">
    <source>
        <dbReference type="SAM" id="MobiDB-lite"/>
    </source>
</evidence>
<keyword evidence="4" id="KW-1185">Reference proteome</keyword>
<protein>
    <recommendedName>
        <fullName evidence="2">Oxidoreductase acuF-like C2H2 type zinc-finger domain-containing protein</fullName>
    </recommendedName>
</protein>
<dbReference type="EMBL" id="MU002314">
    <property type="protein sequence ID" value="KAF2787482.1"/>
    <property type="molecule type" value="Genomic_DNA"/>
</dbReference>
<accession>A0A6A6WTS0</accession>
<organism evidence="3 4">
    <name type="scientific">Melanomma pulvis-pyrius CBS 109.77</name>
    <dbReference type="NCBI Taxonomy" id="1314802"/>
    <lineage>
        <taxon>Eukaryota</taxon>
        <taxon>Fungi</taxon>
        <taxon>Dikarya</taxon>
        <taxon>Ascomycota</taxon>
        <taxon>Pezizomycotina</taxon>
        <taxon>Dothideomycetes</taxon>
        <taxon>Pleosporomycetidae</taxon>
        <taxon>Pleosporales</taxon>
        <taxon>Melanommataceae</taxon>
        <taxon>Melanomma</taxon>
    </lineage>
</organism>
<evidence type="ECO:0000313" key="4">
    <source>
        <dbReference type="Proteomes" id="UP000799757"/>
    </source>
</evidence>
<evidence type="ECO:0000313" key="3">
    <source>
        <dbReference type="EMBL" id="KAF2787482.1"/>
    </source>
</evidence>
<dbReference type="InterPro" id="IPR058925">
    <property type="entry name" value="zf-C2H2_AcuF"/>
</dbReference>
<dbReference type="Pfam" id="PF26082">
    <property type="entry name" value="zf-C2H2_AcuF"/>
    <property type="match status" value="1"/>
</dbReference>
<dbReference type="Proteomes" id="UP000799757">
    <property type="component" value="Unassembled WGS sequence"/>
</dbReference>
<dbReference type="OrthoDB" id="20872at2759"/>